<dbReference type="GO" id="GO:0016987">
    <property type="term" value="F:sigma factor activity"/>
    <property type="evidence" value="ECO:0007669"/>
    <property type="project" value="UniProtKB-KW"/>
</dbReference>
<evidence type="ECO:0000256" key="1">
    <source>
        <dbReference type="ARBA" id="ARBA00010641"/>
    </source>
</evidence>
<keyword evidence="3 6" id="KW-0731">Sigma factor</keyword>
<dbReference type="SUPFAM" id="SSF88659">
    <property type="entry name" value="Sigma3 and sigma4 domains of RNA polymerase sigma factors"/>
    <property type="match status" value="1"/>
</dbReference>
<evidence type="ECO:0000259" key="8">
    <source>
        <dbReference type="Pfam" id="PF08281"/>
    </source>
</evidence>
<evidence type="ECO:0000313" key="9">
    <source>
        <dbReference type="EMBL" id="SKB27544.1"/>
    </source>
</evidence>
<keyword evidence="4 6" id="KW-0238">DNA-binding</keyword>
<gene>
    <name evidence="9" type="ORF">SAMN05660866_00465</name>
</gene>
<dbReference type="PANTHER" id="PTHR43133">
    <property type="entry name" value="RNA POLYMERASE ECF-TYPE SIGMA FACTO"/>
    <property type="match status" value="1"/>
</dbReference>
<dbReference type="AlphaFoldDB" id="A0A1T4ZXP5"/>
<dbReference type="GO" id="GO:0003677">
    <property type="term" value="F:DNA binding"/>
    <property type="evidence" value="ECO:0007669"/>
    <property type="project" value="UniProtKB-KW"/>
</dbReference>
<dbReference type="PROSITE" id="PS01063">
    <property type="entry name" value="SIGMA70_ECF"/>
    <property type="match status" value="1"/>
</dbReference>
<proteinExistence type="inferred from homology"/>
<accession>A0A1T4ZXP5</accession>
<dbReference type="Pfam" id="PF08281">
    <property type="entry name" value="Sigma70_r4_2"/>
    <property type="match status" value="1"/>
</dbReference>
<dbReference type="GO" id="GO:0006352">
    <property type="term" value="P:DNA-templated transcription initiation"/>
    <property type="evidence" value="ECO:0007669"/>
    <property type="project" value="InterPro"/>
</dbReference>
<evidence type="ECO:0000256" key="2">
    <source>
        <dbReference type="ARBA" id="ARBA00023015"/>
    </source>
</evidence>
<evidence type="ECO:0000256" key="4">
    <source>
        <dbReference type="ARBA" id="ARBA00023125"/>
    </source>
</evidence>
<evidence type="ECO:0000256" key="3">
    <source>
        <dbReference type="ARBA" id="ARBA00023082"/>
    </source>
</evidence>
<evidence type="ECO:0000256" key="6">
    <source>
        <dbReference type="RuleBase" id="RU000716"/>
    </source>
</evidence>
<comment type="similarity">
    <text evidence="1 6">Belongs to the sigma-70 factor family. ECF subfamily.</text>
</comment>
<name>A0A1T4ZXP5_9FLAO</name>
<reference evidence="10" key="1">
    <citation type="submission" date="2017-02" db="EMBL/GenBank/DDBJ databases">
        <authorList>
            <person name="Varghese N."/>
            <person name="Submissions S."/>
        </authorList>
    </citation>
    <scope>NUCLEOTIDE SEQUENCE [LARGE SCALE GENOMIC DNA]</scope>
    <source>
        <strain evidence="10">DSM 23546</strain>
    </source>
</reference>
<dbReference type="CDD" id="cd06171">
    <property type="entry name" value="Sigma70_r4"/>
    <property type="match status" value="1"/>
</dbReference>
<feature type="domain" description="RNA polymerase sigma factor 70 region 4 type 2" evidence="8">
    <location>
        <begin position="138"/>
        <end position="190"/>
    </location>
</feature>
<dbReference type="InterPro" id="IPR014284">
    <property type="entry name" value="RNA_pol_sigma-70_dom"/>
</dbReference>
<dbReference type="STRING" id="561365.SAMN05660866_00465"/>
<dbReference type="NCBIfam" id="TIGR02937">
    <property type="entry name" value="sigma70-ECF"/>
    <property type="match status" value="1"/>
</dbReference>
<dbReference type="Gene3D" id="1.10.10.10">
    <property type="entry name" value="Winged helix-like DNA-binding domain superfamily/Winged helix DNA-binding domain"/>
    <property type="match status" value="1"/>
</dbReference>
<feature type="domain" description="RNA polymerase sigma-70 region 2" evidence="7">
    <location>
        <begin position="43"/>
        <end position="109"/>
    </location>
</feature>
<dbReference type="InterPro" id="IPR013325">
    <property type="entry name" value="RNA_pol_sigma_r2"/>
</dbReference>
<keyword evidence="10" id="KW-1185">Reference proteome</keyword>
<keyword evidence="5 6" id="KW-0804">Transcription</keyword>
<dbReference type="InterPro" id="IPR036388">
    <property type="entry name" value="WH-like_DNA-bd_sf"/>
</dbReference>
<dbReference type="InterPro" id="IPR000838">
    <property type="entry name" value="RNA_pol_sigma70_ECF_CS"/>
</dbReference>
<dbReference type="Gene3D" id="1.10.1740.10">
    <property type="match status" value="1"/>
</dbReference>
<evidence type="ECO:0000256" key="5">
    <source>
        <dbReference type="ARBA" id="ARBA00023163"/>
    </source>
</evidence>
<protein>
    <recommendedName>
        <fullName evidence="6">RNA polymerase sigma factor</fullName>
    </recommendedName>
</protein>
<dbReference type="Pfam" id="PF04542">
    <property type="entry name" value="Sigma70_r2"/>
    <property type="match status" value="1"/>
</dbReference>
<dbReference type="EMBL" id="FUYL01000001">
    <property type="protein sequence ID" value="SKB27544.1"/>
    <property type="molecule type" value="Genomic_DNA"/>
</dbReference>
<dbReference type="InterPro" id="IPR039425">
    <property type="entry name" value="RNA_pol_sigma-70-like"/>
</dbReference>
<dbReference type="InterPro" id="IPR013249">
    <property type="entry name" value="RNA_pol_sigma70_r4_t2"/>
</dbReference>
<organism evidence="9 10">
    <name type="scientific">Maribacter arcticus</name>
    <dbReference type="NCBI Taxonomy" id="561365"/>
    <lineage>
        <taxon>Bacteria</taxon>
        <taxon>Pseudomonadati</taxon>
        <taxon>Bacteroidota</taxon>
        <taxon>Flavobacteriia</taxon>
        <taxon>Flavobacteriales</taxon>
        <taxon>Flavobacteriaceae</taxon>
        <taxon>Maribacter</taxon>
    </lineage>
</organism>
<evidence type="ECO:0000313" key="10">
    <source>
        <dbReference type="Proteomes" id="UP000190339"/>
    </source>
</evidence>
<dbReference type="InterPro" id="IPR007627">
    <property type="entry name" value="RNA_pol_sigma70_r2"/>
</dbReference>
<dbReference type="PANTHER" id="PTHR43133:SF51">
    <property type="entry name" value="RNA POLYMERASE SIGMA FACTOR"/>
    <property type="match status" value="1"/>
</dbReference>
<keyword evidence="2 6" id="KW-0805">Transcription regulation</keyword>
<dbReference type="Proteomes" id="UP000190339">
    <property type="component" value="Unassembled WGS sequence"/>
</dbReference>
<sequence>MQHSFFSNVLIITTNLNQPIQPMFQSNVVEKCKANDRTAQLQLYRKYCDGMFIVAMRFVKNTDDAEDVLQESFIKAFQKLHQFKGDVTFGAWLKRIVINKSIDFLKSKKDNVVALDEGYMQVVEDDNNWNVPSTISIEQVRSAIDDLQSKYKYVVLMFLLEGYDHQEIAQVLNISESACRTRLLRGKGHLKELLKEKKYGTGS</sequence>
<dbReference type="InterPro" id="IPR013324">
    <property type="entry name" value="RNA_pol_sigma_r3/r4-like"/>
</dbReference>
<dbReference type="SUPFAM" id="SSF88946">
    <property type="entry name" value="Sigma2 domain of RNA polymerase sigma factors"/>
    <property type="match status" value="1"/>
</dbReference>
<evidence type="ECO:0000259" key="7">
    <source>
        <dbReference type="Pfam" id="PF04542"/>
    </source>
</evidence>